<evidence type="ECO:0000256" key="12">
    <source>
        <dbReference type="ARBA" id="ARBA00026028"/>
    </source>
</evidence>
<evidence type="ECO:0000313" key="20">
    <source>
        <dbReference type="EMBL" id="GIH13219.1"/>
    </source>
</evidence>
<organism evidence="20 21">
    <name type="scientific">Rugosimonospora africana</name>
    <dbReference type="NCBI Taxonomy" id="556532"/>
    <lineage>
        <taxon>Bacteria</taxon>
        <taxon>Bacillati</taxon>
        <taxon>Actinomycetota</taxon>
        <taxon>Actinomycetes</taxon>
        <taxon>Micromonosporales</taxon>
        <taxon>Micromonosporaceae</taxon>
        <taxon>Rugosimonospora</taxon>
    </lineage>
</organism>
<gene>
    <name evidence="20" type="ORF">Raf01_13910</name>
</gene>
<proteinExistence type="inferred from homology"/>
<reference evidence="20" key="1">
    <citation type="submission" date="2021-01" db="EMBL/GenBank/DDBJ databases">
        <title>Whole genome shotgun sequence of Rugosimonospora africana NBRC 104875.</title>
        <authorList>
            <person name="Komaki H."/>
            <person name="Tamura T."/>
        </authorList>
    </citation>
    <scope>NUCLEOTIDE SEQUENCE</scope>
    <source>
        <strain evidence="20">NBRC 104875</strain>
    </source>
</reference>
<feature type="transmembrane region" description="Helical" evidence="18">
    <location>
        <begin position="180"/>
        <end position="197"/>
    </location>
</feature>
<comment type="caution">
    <text evidence="20">The sequence shown here is derived from an EMBL/GenBank/DDBJ whole genome shotgun (WGS) entry which is preliminary data.</text>
</comment>
<evidence type="ECO:0000256" key="3">
    <source>
        <dbReference type="ARBA" id="ARBA00015325"/>
    </source>
</evidence>
<feature type="transmembrane region" description="Helical" evidence="18">
    <location>
        <begin position="101"/>
        <end position="122"/>
    </location>
</feature>
<comment type="similarity">
    <text evidence="2">Belongs to the OXA1/ALB3/YidC family. Type 1 subfamily.</text>
</comment>
<protein>
    <recommendedName>
        <fullName evidence="3">Membrane protein insertase YidC</fullName>
    </recommendedName>
    <alternativeName>
        <fullName evidence="15">Foldase YidC</fullName>
    </alternativeName>
    <alternativeName>
        <fullName evidence="14">Membrane integrase YidC</fullName>
    </alternativeName>
    <alternativeName>
        <fullName evidence="13">Membrane protein YidC</fullName>
    </alternativeName>
</protein>
<dbReference type="CDD" id="cd20070">
    <property type="entry name" value="5TM_YidC_Alb3"/>
    <property type="match status" value="1"/>
</dbReference>
<keyword evidence="21" id="KW-1185">Reference proteome</keyword>
<evidence type="ECO:0000259" key="19">
    <source>
        <dbReference type="Pfam" id="PF02096"/>
    </source>
</evidence>
<evidence type="ECO:0000256" key="10">
    <source>
        <dbReference type="ARBA" id="ARBA00023186"/>
    </source>
</evidence>
<keyword evidence="10" id="KW-0143">Chaperone</keyword>
<evidence type="ECO:0000256" key="9">
    <source>
        <dbReference type="ARBA" id="ARBA00023136"/>
    </source>
</evidence>
<dbReference type="Proteomes" id="UP000642748">
    <property type="component" value="Unassembled WGS sequence"/>
</dbReference>
<evidence type="ECO:0000256" key="6">
    <source>
        <dbReference type="ARBA" id="ARBA00022692"/>
    </source>
</evidence>
<evidence type="ECO:0000256" key="14">
    <source>
        <dbReference type="ARBA" id="ARBA00033245"/>
    </source>
</evidence>
<dbReference type="Pfam" id="PF02096">
    <property type="entry name" value="60KD_IMP"/>
    <property type="match status" value="1"/>
</dbReference>
<keyword evidence="7" id="KW-0653">Protein transport</keyword>
<dbReference type="InterPro" id="IPR047196">
    <property type="entry name" value="YidC_ALB_C"/>
</dbReference>
<evidence type="ECO:0000256" key="16">
    <source>
        <dbReference type="RuleBase" id="RU003945"/>
    </source>
</evidence>
<comment type="subunit">
    <text evidence="12">Interacts with the Sec translocase complex via SecD. Specifically interacts with transmembrane segments of nascent integral membrane proteins during membrane integration.</text>
</comment>
<dbReference type="PANTHER" id="PTHR12428:SF65">
    <property type="entry name" value="CYTOCHROME C OXIDASE ASSEMBLY PROTEIN COX18, MITOCHONDRIAL"/>
    <property type="match status" value="1"/>
</dbReference>
<evidence type="ECO:0000256" key="8">
    <source>
        <dbReference type="ARBA" id="ARBA00022989"/>
    </source>
</evidence>
<dbReference type="InterPro" id="IPR001708">
    <property type="entry name" value="YidC/ALB3/OXA1/COX18"/>
</dbReference>
<feature type="domain" description="Membrane insertase YidC/Oxa/ALB C-terminal" evidence="19">
    <location>
        <begin position="36"/>
        <end position="256"/>
    </location>
</feature>
<evidence type="ECO:0000313" key="21">
    <source>
        <dbReference type="Proteomes" id="UP000642748"/>
    </source>
</evidence>
<feature type="transmembrane region" description="Helical" evidence="18">
    <location>
        <begin position="36"/>
        <end position="56"/>
    </location>
</feature>
<dbReference type="GO" id="GO:0032977">
    <property type="term" value="F:membrane insertase activity"/>
    <property type="evidence" value="ECO:0007669"/>
    <property type="project" value="InterPro"/>
</dbReference>
<dbReference type="InterPro" id="IPR028055">
    <property type="entry name" value="YidC/Oxa/ALB_C"/>
</dbReference>
<evidence type="ECO:0000256" key="1">
    <source>
        <dbReference type="ARBA" id="ARBA00004651"/>
    </source>
</evidence>
<dbReference type="RefSeq" id="WP_203916891.1">
    <property type="nucleotide sequence ID" value="NZ_BONZ01000013.1"/>
</dbReference>
<dbReference type="GO" id="GO:0015031">
    <property type="term" value="P:protein transport"/>
    <property type="evidence" value="ECO:0007669"/>
    <property type="project" value="UniProtKB-KW"/>
</dbReference>
<evidence type="ECO:0000256" key="15">
    <source>
        <dbReference type="ARBA" id="ARBA00033342"/>
    </source>
</evidence>
<evidence type="ECO:0000256" key="2">
    <source>
        <dbReference type="ARBA" id="ARBA00010527"/>
    </source>
</evidence>
<sequence length="395" mass="42302">MLDPLYRAISWILLEWHALWNLAFHGSSFLRTNWEWVLAIVFLVLSIRAILFPVFVKQIKSQRAMQALAPQIKELQAKHKGDRETLQREMMELYKKEKANPLMGCLPMVVQIPVFISLFHVLRHLKPTMPVRLQTLYGWTTAQFESASHAKLFGAPIAASFRSSSTDLANMHANGTTVKLVAGVLIATMIITTFMTSRQMILKTGWSEDPQQKMIQRLMLFGIPVSLLISGGLFPIGVVIYWTTTNLFSLGQQFWVLRKYPPPPNASKATTGAAKSGTAAKTAKPGVKAAPSAAAKALAPKPGAKPVAKKAGAPGVKKAGAPAAAKKAGTPEVAKKVPTPGAKKAATPNGANGKPVNGASGSNGTPVDDDGPTLAPKPGAKPVNPKKGTARRLSG</sequence>
<evidence type="ECO:0000256" key="4">
    <source>
        <dbReference type="ARBA" id="ARBA00022448"/>
    </source>
</evidence>
<comment type="subcellular location">
    <subcellularLocation>
        <location evidence="1">Cell membrane</location>
        <topology evidence="1">Multi-pass membrane protein</topology>
    </subcellularLocation>
    <subcellularLocation>
        <location evidence="16">Membrane</location>
        <topology evidence="16">Multi-pass membrane protein</topology>
    </subcellularLocation>
</comment>
<keyword evidence="6 16" id="KW-0812">Transmembrane</keyword>
<evidence type="ECO:0000256" key="18">
    <source>
        <dbReference type="SAM" id="Phobius"/>
    </source>
</evidence>
<feature type="region of interest" description="Disordered" evidence="17">
    <location>
        <begin position="265"/>
        <end position="395"/>
    </location>
</feature>
<comment type="function">
    <text evidence="11">Required for the insertion and/or proper folding and/or complex formation of integral membrane proteins into the membrane. Involved in integration of membrane proteins that insert both dependently and independently of the Sec translocase complex, as well as at least some lipoproteins. Aids folding of multispanning membrane proteins.</text>
</comment>
<dbReference type="AlphaFoldDB" id="A0A8J3QNE6"/>
<dbReference type="GO" id="GO:0005886">
    <property type="term" value="C:plasma membrane"/>
    <property type="evidence" value="ECO:0007669"/>
    <property type="project" value="UniProtKB-SubCell"/>
</dbReference>
<evidence type="ECO:0000256" key="17">
    <source>
        <dbReference type="SAM" id="MobiDB-lite"/>
    </source>
</evidence>
<feature type="compositionally biased region" description="Low complexity" evidence="17">
    <location>
        <begin position="266"/>
        <end position="328"/>
    </location>
</feature>
<dbReference type="PANTHER" id="PTHR12428">
    <property type="entry name" value="OXA1"/>
    <property type="match status" value="1"/>
</dbReference>
<feature type="transmembrane region" description="Helical" evidence="18">
    <location>
        <begin position="218"/>
        <end position="242"/>
    </location>
</feature>
<dbReference type="NCBIfam" id="TIGR03592">
    <property type="entry name" value="yidC_oxa1_cterm"/>
    <property type="match status" value="1"/>
</dbReference>
<dbReference type="GO" id="GO:0051205">
    <property type="term" value="P:protein insertion into membrane"/>
    <property type="evidence" value="ECO:0007669"/>
    <property type="project" value="TreeGrafter"/>
</dbReference>
<evidence type="ECO:0000256" key="11">
    <source>
        <dbReference type="ARBA" id="ARBA00025034"/>
    </source>
</evidence>
<keyword evidence="4" id="KW-0813">Transport</keyword>
<evidence type="ECO:0000256" key="5">
    <source>
        <dbReference type="ARBA" id="ARBA00022475"/>
    </source>
</evidence>
<dbReference type="EMBL" id="BONZ01000013">
    <property type="protein sequence ID" value="GIH13219.1"/>
    <property type="molecule type" value="Genomic_DNA"/>
</dbReference>
<accession>A0A8J3QNE6</accession>
<evidence type="ECO:0000256" key="13">
    <source>
        <dbReference type="ARBA" id="ARBA00031538"/>
    </source>
</evidence>
<keyword evidence="9 18" id="KW-0472">Membrane</keyword>
<keyword evidence="5" id="KW-1003">Cell membrane</keyword>
<evidence type="ECO:0000256" key="7">
    <source>
        <dbReference type="ARBA" id="ARBA00022927"/>
    </source>
</evidence>
<keyword evidence="8 18" id="KW-1133">Transmembrane helix</keyword>
<name>A0A8J3QNE6_9ACTN</name>